<keyword evidence="2" id="KW-0805">Transcription regulation</keyword>
<dbReference type="Gene3D" id="3.30.730.10">
    <property type="entry name" value="AP2/ERF domain"/>
    <property type="match status" value="1"/>
</dbReference>
<accession>A0AAV7H0X4</accession>
<keyword evidence="9" id="KW-1185">Reference proteome</keyword>
<comment type="caution">
    <text evidence="8">The sequence shown here is derived from an EMBL/GenBank/DDBJ whole genome shotgun (WGS) entry which is preliminary data.</text>
</comment>
<evidence type="ECO:0000256" key="5">
    <source>
        <dbReference type="ARBA" id="ARBA00023242"/>
    </source>
</evidence>
<evidence type="ECO:0000256" key="2">
    <source>
        <dbReference type="ARBA" id="ARBA00023015"/>
    </source>
</evidence>
<keyword evidence="5" id="KW-0539">Nucleus</keyword>
<dbReference type="PROSITE" id="PS51032">
    <property type="entry name" value="AP2_ERF"/>
    <property type="match status" value="1"/>
</dbReference>
<dbReference type="GO" id="GO:0005634">
    <property type="term" value="C:nucleus"/>
    <property type="evidence" value="ECO:0007669"/>
    <property type="project" value="UniProtKB-SubCell"/>
</dbReference>
<dbReference type="InterPro" id="IPR001471">
    <property type="entry name" value="AP2/ERF_dom"/>
</dbReference>
<evidence type="ECO:0000256" key="6">
    <source>
        <dbReference type="SAM" id="MobiDB-lite"/>
    </source>
</evidence>
<dbReference type="SUPFAM" id="SSF54171">
    <property type="entry name" value="DNA-binding domain"/>
    <property type="match status" value="1"/>
</dbReference>
<dbReference type="Proteomes" id="UP000775213">
    <property type="component" value="Unassembled WGS sequence"/>
</dbReference>
<name>A0AAV7H0X4_DENCH</name>
<dbReference type="Pfam" id="PF00847">
    <property type="entry name" value="AP2"/>
    <property type="match status" value="1"/>
</dbReference>
<dbReference type="InterPro" id="IPR036955">
    <property type="entry name" value="AP2/ERF_dom_sf"/>
</dbReference>
<proteinExistence type="predicted"/>
<evidence type="ECO:0000256" key="4">
    <source>
        <dbReference type="ARBA" id="ARBA00023163"/>
    </source>
</evidence>
<keyword evidence="3" id="KW-0238">DNA-binding</keyword>
<evidence type="ECO:0000256" key="1">
    <source>
        <dbReference type="ARBA" id="ARBA00004123"/>
    </source>
</evidence>
<organism evidence="8 9">
    <name type="scientific">Dendrobium chrysotoxum</name>
    <name type="common">Orchid</name>
    <dbReference type="NCBI Taxonomy" id="161865"/>
    <lineage>
        <taxon>Eukaryota</taxon>
        <taxon>Viridiplantae</taxon>
        <taxon>Streptophyta</taxon>
        <taxon>Embryophyta</taxon>
        <taxon>Tracheophyta</taxon>
        <taxon>Spermatophyta</taxon>
        <taxon>Magnoliopsida</taxon>
        <taxon>Liliopsida</taxon>
        <taxon>Asparagales</taxon>
        <taxon>Orchidaceae</taxon>
        <taxon>Epidendroideae</taxon>
        <taxon>Malaxideae</taxon>
        <taxon>Dendrobiinae</taxon>
        <taxon>Dendrobium</taxon>
    </lineage>
</organism>
<dbReference type="AlphaFoldDB" id="A0AAV7H0X4"/>
<feature type="domain" description="AP2/ERF" evidence="7">
    <location>
        <begin position="53"/>
        <end position="110"/>
    </location>
</feature>
<dbReference type="CDD" id="cd00018">
    <property type="entry name" value="AP2"/>
    <property type="match status" value="1"/>
</dbReference>
<comment type="subcellular location">
    <subcellularLocation>
        <location evidence="1">Nucleus</location>
    </subcellularLocation>
</comment>
<evidence type="ECO:0000259" key="7">
    <source>
        <dbReference type="PROSITE" id="PS51032"/>
    </source>
</evidence>
<dbReference type="PANTHER" id="PTHR31190">
    <property type="entry name" value="DNA-BINDING DOMAIN"/>
    <property type="match status" value="1"/>
</dbReference>
<feature type="region of interest" description="Disordered" evidence="6">
    <location>
        <begin position="111"/>
        <end position="139"/>
    </location>
</feature>
<evidence type="ECO:0000256" key="3">
    <source>
        <dbReference type="ARBA" id="ARBA00023125"/>
    </source>
</evidence>
<dbReference type="InterPro" id="IPR044808">
    <property type="entry name" value="ERF_plant"/>
</dbReference>
<keyword evidence="4" id="KW-0804">Transcription</keyword>
<dbReference type="InterPro" id="IPR016177">
    <property type="entry name" value="DNA-bd_dom_sf"/>
</dbReference>
<evidence type="ECO:0000313" key="9">
    <source>
        <dbReference type="Proteomes" id="UP000775213"/>
    </source>
</evidence>
<feature type="region of interest" description="Disordered" evidence="6">
    <location>
        <begin position="1"/>
        <end position="55"/>
    </location>
</feature>
<dbReference type="SMART" id="SM00380">
    <property type="entry name" value="AP2"/>
    <property type="match status" value="1"/>
</dbReference>
<reference evidence="8 9" key="1">
    <citation type="journal article" date="2021" name="Hortic Res">
        <title>Chromosome-scale assembly of the Dendrobium chrysotoxum genome enhances the understanding of orchid evolution.</title>
        <authorList>
            <person name="Zhang Y."/>
            <person name="Zhang G.Q."/>
            <person name="Zhang D."/>
            <person name="Liu X.D."/>
            <person name="Xu X.Y."/>
            <person name="Sun W.H."/>
            <person name="Yu X."/>
            <person name="Zhu X."/>
            <person name="Wang Z.W."/>
            <person name="Zhao X."/>
            <person name="Zhong W.Y."/>
            <person name="Chen H."/>
            <person name="Yin W.L."/>
            <person name="Huang T."/>
            <person name="Niu S.C."/>
            <person name="Liu Z.J."/>
        </authorList>
    </citation>
    <scope>NUCLEOTIDE SEQUENCE [LARGE SCALE GENOMIC DNA]</scope>
    <source>
        <strain evidence="8">Lindl</strain>
    </source>
</reference>
<feature type="compositionally biased region" description="Basic and acidic residues" evidence="6">
    <location>
        <begin position="25"/>
        <end position="37"/>
    </location>
</feature>
<dbReference type="PRINTS" id="PR00367">
    <property type="entry name" value="ETHRSPELEMNT"/>
</dbReference>
<dbReference type="PANTHER" id="PTHR31190:SF487">
    <property type="entry name" value="OS05G0361700 PROTEIN"/>
    <property type="match status" value="1"/>
</dbReference>
<gene>
    <name evidence="8" type="ORF">IEQ34_009022</name>
</gene>
<sequence>MCGGSIISDFMPFTSGQNLPRQNPRHPENPKSDDSKNSDSASSQDKKKVRKNIYRGIRRRPWGKWAAEIRDPRKGVRVWLGTYSTPEGAARAYDVAAREIRGRKAKLNFPEEVPDVAGGDSGDASKKPRVAPEGWSASLGSTEGFREQISSLETFLGLEPEVVLPEEAGESVVGGSGVDCFGMWDDDY</sequence>
<dbReference type="EMBL" id="JAGFBR010000009">
    <property type="protein sequence ID" value="KAH0461447.1"/>
    <property type="molecule type" value="Genomic_DNA"/>
</dbReference>
<evidence type="ECO:0000313" key="8">
    <source>
        <dbReference type="EMBL" id="KAH0461447.1"/>
    </source>
</evidence>
<dbReference type="GO" id="GO:0009873">
    <property type="term" value="P:ethylene-activated signaling pathway"/>
    <property type="evidence" value="ECO:0007669"/>
    <property type="project" value="InterPro"/>
</dbReference>
<dbReference type="GO" id="GO:0003700">
    <property type="term" value="F:DNA-binding transcription factor activity"/>
    <property type="evidence" value="ECO:0007669"/>
    <property type="project" value="InterPro"/>
</dbReference>
<dbReference type="FunFam" id="3.30.730.10:FF:000001">
    <property type="entry name" value="Ethylene-responsive transcription factor 2"/>
    <property type="match status" value="1"/>
</dbReference>
<dbReference type="GO" id="GO:0003677">
    <property type="term" value="F:DNA binding"/>
    <property type="evidence" value="ECO:0007669"/>
    <property type="project" value="UniProtKB-KW"/>
</dbReference>
<protein>
    <recommendedName>
        <fullName evidence="7">AP2/ERF domain-containing protein</fullName>
    </recommendedName>
</protein>